<gene>
    <name evidence="1" type="ORF">RF11_06256</name>
</gene>
<dbReference type="EMBL" id="JWZT01004691">
    <property type="protein sequence ID" value="KII63341.1"/>
    <property type="molecule type" value="Genomic_DNA"/>
</dbReference>
<keyword evidence="2" id="KW-1185">Reference proteome</keyword>
<comment type="caution">
    <text evidence="1">The sequence shown here is derived from an EMBL/GenBank/DDBJ whole genome shotgun (WGS) entry which is preliminary data.</text>
</comment>
<accession>A0A0C2MNX2</accession>
<protein>
    <submittedName>
        <fullName evidence="1">Ras-related protein Rab-4B</fullName>
    </submittedName>
</protein>
<evidence type="ECO:0000313" key="2">
    <source>
        <dbReference type="Proteomes" id="UP000031668"/>
    </source>
</evidence>
<dbReference type="Gene3D" id="3.40.50.300">
    <property type="entry name" value="P-loop containing nucleotide triphosphate hydrolases"/>
    <property type="match status" value="1"/>
</dbReference>
<dbReference type="PANTHER" id="PTHR47979">
    <property type="entry name" value="DRAB11-RELATED"/>
    <property type="match status" value="1"/>
</dbReference>
<reference evidence="1 2" key="1">
    <citation type="journal article" date="2014" name="Genome Biol. Evol.">
        <title>The genome of the myxosporean Thelohanellus kitauei shows adaptations to nutrient acquisition within its fish host.</title>
        <authorList>
            <person name="Yang Y."/>
            <person name="Xiong J."/>
            <person name="Zhou Z."/>
            <person name="Huo F."/>
            <person name="Miao W."/>
            <person name="Ran C."/>
            <person name="Liu Y."/>
            <person name="Zhang J."/>
            <person name="Feng J."/>
            <person name="Wang M."/>
            <person name="Wang M."/>
            <person name="Wang L."/>
            <person name="Yao B."/>
        </authorList>
    </citation>
    <scope>NUCLEOTIDE SEQUENCE [LARGE SCALE GENOMIC DNA]</scope>
    <source>
        <strain evidence="1">Wuqing</strain>
    </source>
</reference>
<dbReference type="Proteomes" id="UP000031668">
    <property type="component" value="Unassembled WGS sequence"/>
</dbReference>
<dbReference type="InterPro" id="IPR027417">
    <property type="entry name" value="P-loop_NTPase"/>
</dbReference>
<dbReference type="PROSITE" id="PS51419">
    <property type="entry name" value="RAB"/>
    <property type="match status" value="1"/>
</dbReference>
<dbReference type="Pfam" id="PF00071">
    <property type="entry name" value="Ras"/>
    <property type="match status" value="1"/>
</dbReference>
<dbReference type="GO" id="GO:0003924">
    <property type="term" value="F:GTPase activity"/>
    <property type="evidence" value="ECO:0007669"/>
    <property type="project" value="InterPro"/>
</dbReference>
<organism evidence="1 2">
    <name type="scientific">Thelohanellus kitauei</name>
    <name type="common">Myxosporean</name>
    <dbReference type="NCBI Taxonomy" id="669202"/>
    <lineage>
        <taxon>Eukaryota</taxon>
        <taxon>Metazoa</taxon>
        <taxon>Cnidaria</taxon>
        <taxon>Myxozoa</taxon>
        <taxon>Myxosporea</taxon>
        <taxon>Bivalvulida</taxon>
        <taxon>Platysporina</taxon>
        <taxon>Myxobolidae</taxon>
        <taxon>Thelohanellus</taxon>
    </lineage>
</organism>
<name>A0A0C2MNX2_THEKT</name>
<dbReference type="InterPro" id="IPR001806">
    <property type="entry name" value="Small_GTPase"/>
</dbReference>
<dbReference type="GO" id="GO:0005525">
    <property type="term" value="F:GTP binding"/>
    <property type="evidence" value="ECO:0007669"/>
    <property type="project" value="InterPro"/>
</dbReference>
<dbReference type="SUPFAM" id="SSF52540">
    <property type="entry name" value="P-loop containing nucleoside triphosphate hydrolases"/>
    <property type="match status" value="1"/>
</dbReference>
<evidence type="ECO:0000313" key="1">
    <source>
        <dbReference type="EMBL" id="KII63341.1"/>
    </source>
</evidence>
<sequence>MFVFEFIDTDELSVESTENLQLYNQAVIIVIVYDKSKFPNHYSVPQYLHFAKKFAADNAKIILVGNCKDKRREEVTFSEGLDLAELNDLMFYEIGASIPTSVGNLFQKFFTIIDNKFENEELTDIFSEIDFKEALIHKLAHPFKFNRFYLYIDHWFSKVCRAYQKH</sequence>
<dbReference type="AlphaFoldDB" id="A0A0C2MNX2"/>
<proteinExistence type="predicted"/>
<dbReference type="InterPro" id="IPR050209">
    <property type="entry name" value="Rab_GTPases_membrane_traffic"/>
</dbReference>